<dbReference type="Proteomes" id="UP000619260">
    <property type="component" value="Unassembled WGS sequence"/>
</dbReference>
<accession>A0A8J3YQQ2</accession>
<dbReference type="Gene3D" id="3.30.450.180">
    <property type="match status" value="1"/>
</dbReference>
<dbReference type="InterPro" id="IPR010982">
    <property type="entry name" value="Lambda_DNA-bd_dom_sf"/>
</dbReference>
<dbReference type="PANTHER" id="PTHR35010:SF2">
    <property type="entry name" value="BLL4672 PROTEIN"/>
    <property type="match status" value="1"/>
</dbReference>
<dbReference type="PANTHER" id="PTHR35010">
    <property type="entry name" value="BLL4672 PROTEIN-RELATED"/>
    <property type="match status" value="1"/>
</dbReference>
<dbReference type="InterPro" id="IPR001387">
    <property type="entry name" value="Cro/C1-type_HTH"/>
</dbReference>
<dbReference type="InterPro" id="IPR041413">
    <property type="entry name" value="MLTR_LBD"/>
</dbReference>
<name>A0A8J3YQQ2_9ACTN</name>
<dbReference type="GO" id="GO:0003677">
    <property type="term" value="F:DNA binding"/>
    <property type="evidence" value="ECO:0007669"/>
    <property type="project" value="InterPro"/>
</dbReference>
<reference evidence="2" key="1">
    <citation type="submission" date="2021-01" db="EMBL/GenBank/DDBJ databases">
        <title>Whole genome shotgun sequence of Virgisporangium aliadipatigenens NBRC 105644.</title>
        <authorList>
            <person name="Komaki H."/>
            <person name="Tamura T."/>
        </authorList>
    </citation>
    <scope>NUCLEOTIDE SEQUENCE</scope>
    <source>
        <strain evidence="2">NBRC 105644</strain>
    </source>
</reference>
<dbReference type="Gene3D" id="1.10.260.40">
    <property type="entry name" value="lambda repressor-like DNA-binding domains"/>
    <property type="match status" value="1"/>
</dbReference>
<comment type="caution">
    <text evidence="2">The sequence shown here is derived from an EMBL/GenBank/DDBJ whole genome shotgun (WGS) entry which is preliminary data.</text>
</comment>
<dbReference type="Pfam" id="PF13560">
    <property type="entry name" value="HTH_31"/>
    <property type="match status" value="1"/>
</dbReference>
<dbReference type="RefSeq" id="WP_203901742.1">
    <property type="nucleotide sequence ID" value="NZ_BOPF01000019.1"/>
</dbReference>
<dbReference type="AlphaFoldDB" id="A0A8J3YQQ2"/>
<dbReference type="EMBL" id="BOPF01000019">
    <property type="protein sequence ID" value="GIJ48255.1"/>
    <property type="molecule type" value="Genomic_DNA"/>
</dbReference>
<keyword evidence="3" id="KW-1185">Reference proteome</keyword>
<dbReference type="PROSITE" id="PS50943">
    <property type="entry name" value="HTH_CROC1"/>
    <property type="match status" value="1"/>
</dbReference>
<sequence length="283" mass="31172">MNGVETDRLGEYLKVRRQALAPERAGLVRGGLRRTPGLRREEVATLADVSVDYYERLERSRATNPSAAVIARLAVALQLDPDETSHLYRLAGHPAPAPAPERQVDPSILFLLDSLDATPAHVLDTETNVLAQNALSVALFGDFVGRPGRERNMAWRWFTDPRTRAHNIPEEHEEIGRGWTAELRGVVAEQGSAGDAARLVAELREASTEFAGYWTTMEVYRFRTMRKTFVHPVTGTIEVNCDMVPGPAGSPRLMVLRPEPGSDVARRLRRLHESLAGPAGAVG</sequence>
<dbReference type="Pfam" id="PF17765">
    <property type="entry name" value="MLTR_LBD"/>
    <property type="match status" value="1"/>
</dbReference>
<dbReference type="SUPFAM" id="SSF47413">
    <property type="entry name" value="lambda repressor-like DNA-binding domains"/>
    <property type="match status" value="1"/>
</dbReference>
<dbReference type="CDD" id="cd00093">
    <property type="entry name" value="HTH_XRE"/>
    <property type="match status" value="1"/>
</dbReference>
<protein>
    <submittedName>
        <fullName evidence="2">Transcriptional regulator</fullName>
    </submittedName>
</protein>
<organism evidence="2 3">
    <name type="scientific">Virgisporangium aliadipatigenens</name>
    <dbReference type="NCBI Taxonomy" id="741659"/>
    <lineage>
        <taxon>Bacteria</taxon>
        <taxon>Bacillati</taxon>
        <taxon>Actinomycetota</taxon>
        <taxon>Actinomycetes</taxon>
        <taxon>Micromonosporales</taxon>
        <taxon>Micromonosporaceae</taxon>
        <taxon>Virgisporangium</taxon>
    </lineage>
</organism>
<evidence type="ECO:0000313" key="2">
    <source>
        <dbReference type="EMBL" id="GIJ48255.1"/>
    </source>
</evidence>
<gene>
    <name evidence="2" type="ORF">Val02_51410</name>
</gene>
<dbReference type="SMART" id="SM00530">
    <property type="entry name" value="HTH_XRE"/>
    <property type="match status" value="1"/>
</dbReference>
<proteinExistence type="predicted"/>
<evidence type="ECO:0000313" key="3">
    <source>
        <dbReference type="Proteomes" id="UP000619260"/>
    </source>
</evidence>
<evidence type="ECO:0000259" key="1">
    <source>
        <dbReference type="PROSITE" id="PS50943"/>
    </source>
</evidence>
<feature type="domain" description="HTH cro/C1-type" evidence="1">
    <location>
        <begin position="37"/>
        <end position="84"/>
    </location>
</feature>